<accession>A0ACB8QT12</accession>
<keyword evidence="2" id="KW-1185">Reference proteome</keyword>
<dbReference type="EMBL" id="MU273492">
    <property type="protein sequence ID" value="KAI0034949.1"/>
    <property type="molecule type" value="Genomic_DNA"/>
</dbReference>
<evidence type="ECO:0000313" key="2">
    <source>
        <dbReference type="Proteomes" id="UP000814128"/>
    </source>
</evidence>
<dbReference type="Proteomes" id="UP000814128">
    <property type="component" value="Unassembled WGS sequence"/>
</dbReference>
<feature type="non-terminal residue" evidence="1">
    <location>
        <position position="1"/>
    </location>
</feature>
<protein>
    <submittedName>
        <fullName evidence="1">Uncharacterized protein</fullName>
    </submittedName>
</protein>
<reference evidence="1" key="2">
    <citation type="journal article" date="2022" name="New Phytol.">
        <title>Evolutionary transition to the ectomycorrhizal habit in the genomes of a hyperdiverse lineage of mushroom-forming fungi.</title>
        <authorList>
            <person name="Looney B."/>
            <person name="Miyauchi S."/>
            <person name="Morin E."/>
            <person name="Drula E."/>
            <person name="Courty P.E."/>
            <person name="Kohler A."/>
            <person name="Kuo A."/>
            <person name="LaButti K."/>
            <person name="Pangilinan J."/>
            <person name="Lipzen A."/>
            <person name="Riley R."/>
            <person name="Andreopoulos W."/>
            <person name="He G."/>
            <person name="Johnson J."/>
            <person name="Nolan M."/>
            <person name="Tritt A."/>
            <person name="Barry K.W."/>
            <person name="Grigoriev I.V."/>
            <person name="Nagy L.G."/>
            <person name="Hibbett D."/>
            <person name="Henrissat B."/>
            <person name="Matheny P.B."/>
            <person name="Labbe J."/>
            <person name="Martin F.M."/>
        </authorList>
    </citation>
    <scope>NUCLEOTIDE SEQUENCE</scope>
    <source>
        <strain evidence="1">EC-137</strain>
    </source>
</reference>
<organism evidence="1 2">
    <name type="scientific">Vararia minispora EC-137</name>
    <dbReference type="NCBI Taxonomy" id="1314806"/>
    <lineage>
        <taxon>Eukaryota</taxon>
        <taxon>Fungi</taxon>
        <taxon>Dikarya</taxon>
        <taxon>Basidiomycota</taxon>
        <taxon>Agaricomycotina</taxon>
        <taxon>Agaricomycetes</taxon>
        <taxon>Russulales</taxon>
        <taxon>Lachnocladiaceae</taxon>
        <taxon>Vararia</taxon>
    </lineage>
</organism>
<reference evidence="1" key="1">
    <citation type="submission" date="2021-02" db="EMBL/GenBank/DDBJ databases">
        <authorList>
            <consortium name="DOE Joint Genome Institute"/>
            <person name="Ahrendt S."/>
            <person name="Looney B.P."/>
            <person name="Miyauchi S."/>
            <person name="Morin E."/>
            <person name="Drula E."/>
            <person name="Courty P.E."/>
            <person name="Chicoki N."/>
            <person name="Fauchery L."/>
            <person name="Kohler A."/>
            <person name="Kuo A."/>
            <person name="Labutti K."/>
            <person name="Pangilinan J."/>
            <person name="Lipzen A."/>
            <person name="Riley R."/>
            <person name="Andreopoulos W."/>
            <person name="He G."/>
            <person name="Johnson J."/>
            <person name="Barry K.W."/>
            <person name="Grigoriev I.V."/>
            <person name="Nagy L."/>
            <person name="Hibbett D."/>
            <person name="Henrissat B."/>
            <person name="Matheny P.B."/>
            <person name="Labbe J."/>
            <person name="Martin F."/>
        </authorList>
    </citation>
    <scope>NUCLEOTIDE SEQUENCE</scope>
    <source>
        <strain evidence="1">EC-137</strain>
    </source>
</reference>
<name>A0ACB8QT12_9AGAM</name>
<proteinExistence type="predicted"/>
<gene>
    <name evidence="1" type="ORF">K488DRAFT_44443</name>
</gene>
<comment type="caution">
    <text evidence="1">The sequence shown here is derived from an EMBL/GenBank/DDBJ whole genome shotgun (WGS) entry which is preliminary data.</text>
</comment>
<evidence type="ECO:0000313" key="1">
    <source>
        <dbReference type="EMBL" id="KAI0034949.1"/>
    </source>
</evidence>
<sequence length="161" mass="18202">RVALTDYRGIPIIDTLVRPTQPVSNFGTLSPQEQHQLPHAPSFDTVRSQIIGLLDDKIIVGYGLWNFLSLVGITHSAFYTRDCATFLPFLRTLQAPQMPPLGILVNRILGRDFGLLGEHPLEAARAALDLFRSTEPFWEELIDQGQWPNTLPPPNYQNYYT</sequence>